<dbReference type="AlphaFoldDB" id="A0A8H6SY97"/>
<gene>
    <name evidence="4" type="ORF">MIND_00545300</name>
</gene>
<keyword evidence="1" id="KW-0677">Repeat</keyword>
<dbReference type="OrthoDB" id="3060779at2759"/>
<evidence type="ECO:0000313" key="4">
    <source>
        <dbReference type="EMBL" id="KAF7307508.1"/>
    </source>
</evidence>
<dbReference type="PROSITE" id="PS50297">
    <property type="entry name" value="ANK_REP_REGION"/>
    <property type="match status" value="1"/>
</dbReference>
<dbReference type="InterPro" id="IPR002110">
    <property type="entry name" value="Ankyrin_rpt"/>
</dbReference>
<dbReference type="PANTHER" id="PTHR24124:SF14">
    <property type="entry name" value="CHROMOSOME UNDETERMINED SCAFFOLD_25, WHOLE GENOME SHOTGUN SEQUENCE"/>
    <property type="match status" value="1"/>
</dbReference>
<dbReference type="GeneID" id="59344751"/>
<dbReference type="PROSITE" id="PS50088">
    <property type="entry name" value="ANK_REPEAT"/>
    <property type="match status" value="2"/>
</dbReference>
<reference evidence="4" key="1">
    <citation type="submission" date="2020-05" db="EMBL/GenBank/DDBJ databases">
        <title>Mycena genomes resolve the evolution of fungal bioluminescence.</title>
        <authorList>
            <person name="Tsai I.J."/>
        </authorList>
    </citation>
    <scope>NUCLEOTIDE SEQUENCE</scope>
    <source>
        <strain evidence="4">171206Taipei</strain>
    </source>
</reference>
<feature type="repeat" description="ANK" evidence="3">
    <location>
        <begin position="314"/>
        <end position="347"/>
    </location>
</feature>
<accession>A0A8H6SY97</accession>
<feature type="repeat" description="ANK" evidence="3">
    <location>
        <begin position="348"/>
        <end position="384"/>
    </location>
</feature>
<dbReference type="GO" id="GO:0010468">
    <property type="term" value="P:regulation of gene expression"/>
    <property type="evidence" value="ECO:0007669"/>
    <property type="project" value="TreeGrafter"/>
</dbReference>
<dbReference type="InterPro" id="IPR036770">
    <property type="entry name" value="Ankyrin_rpt-contain_sf"/>
</dbReference>
<comment type="caution">
    <text evidence="4">The sequence shown here is derived from an EMBL/GenBank/DDBJ whole genome shotgun (WGS) entry which is preliminary data.</text>
</comment>
<dbReference type="PANTHER" id="PTHR24124">
    <property type="entry name" value="ANKYRIN REPEAT FAMILY A"/>
    <property type="match status" value="1"/>
</dbReference>
<dbReference type="SUPFAM" id="SSF48403">
    <property type="entry name" value="Ankyrin repeat"/>
    <property type="match status" value="1"/>
</dbReference>
<protein>
    <submittedName>
        <fullName evidence="4">ANK-REP-REGION domain-containing protein</fullName>
    </submittedName>
</protein>
<dbReference type="SMART" id="SM00248">
    <property type="entry name" value="ANK"/>
    <property type="match status" value="6"/>
</dbReference>
<evidence type="ECO:0000313" key="5">
    <source>
        <dbReference type="Proteomes" id="UP000636479"/>
    </source>
</evidence>
<evidence type="ECO:0000256" key="1">
    <source>
        <dbReference type="ARBA" id="ARBA00022737"/>
    </source>
</evidence>
<dbReference type="RefSeq" id="XP_037222527.1">
    <property type="nucleotide sequence ID" value="XM_037362235.1"/>
</dbReference>
<evidence type="ECO:0000256" key="2">
    <source>
        <dbReference type="ARBA" id="ARBA00023043"/>
    </source>
</evidence>
<sequence length="467" mass="51451">MMAVLSIIDFNKPMTVLLDLPVELILHIASSVSHLSVIDPDARLPQHRSIYYPLKRLEPRLALLPDLASINALSRTCKSLDSIVNPLLYDICSKNETLGPLSVLFAVEHQLEDVLDKLSAAGVDLDFEVVFKDDIYGLLHVAASLGDVGMVQKLLDVYGERRQTWAYGRLGLDSNKTALDLAVEYGYSDVVRVLAAILPPSAPIPLRVAPGRNDRSPLFANHNGVIQRTGSGAETRRMYIGRAFSTAARGSLEIIGALEFLGAHEDCDVDYCEDNDYNYLYPPLLQAMFKTDFEPSIIGLLLQLGANPNFRRLNDVSPLHVAVADSRSLELVKLLLDAGADINAPGIFGSTALLDSLRPRNGDPLNEIVQLLLERGADPTTADNRGETPLHKVFKLDNRNVIEDLVEKLLWFGAGSTVEKKDHQLPPNTPIAHAMRTHNIGAIGAFLPHIKNQELWEQVVQWLTSNT</sequence>
<dbReference type="GO" id="GO:0005634">
    <property type="term" value="C:nucleus"/>
    <property type="evidence" value="ECO:0007669"/>
    <property type="project" value="TreeGrafter"/>
</dbReference>
<organism evidence="4 5">
    <name type="scientific">Mycena indigotica</name>
    <dbReference type="NCBI Taxonomy" id="2126181"/>
    <lineage>
        <taxon>Eukaryota</taxon>
        <taxon>Fungi</taxon>
        <taxon>Dikarya</taxon>
        <taxon>Basidiomycota</taxon>
        <taxon>Agaricomycotina</taxon>
        <taxon>Agaricomycetes</taxon>
        <taxon>Agaricomycetidae</taxon>
        <taxon>Agaricales</taxon>
        <taxon>Marasmiineae</taxon>
        <taxon>Mycenaceae</taxon>
        <taxon>Mycena</taxon>
    </lineage>
</organism>
<dbReference type="PRINTS" id="PR01415">
    <property type="entry name" value="ANKYRIN"/>
</dbReference>
<dbReference type="EMBL" id="JACAZF010000004">
    <property type="protein sequence ID" value="KAF7307508.1"/>
    <property type="molecule type" value="Genomic_DNA"/>
</dbReference>
<dbReference type="Proteomes" id="UP000636479">
    <property type="component" value="Unassembled WGS sequence"/>
</dbReference>
<name>A0A8H6SY97_9AGAR</name>
<dbReference type="Gene3D" id="1.25.40.20">
    <property type="entry name" value="Ankyrin repeat-containing domain"/>
    <property type="match status" value="2"/>
</dbReference>
<keyword evidence="5" id="KW-1185">Reference proteome</keyword>
<evidence type="ECO:0000256" key="3">
    <source>
        <dbReference type="PROSITE-ProRule" id="PRU00023"/>
    </source>
</evidence>
<proteinExistence type="predicted"/>
<dbReference type="Pfam" id="PF12796">
    <property type="entry name" value="Ank_2"/>
    <property type="match status" value="1"/>
</dbReference>
<keyword evidence="2 3" id="KW-0040">ANK repeat</keyword>